<evidence type="ECO:0000313" key="2">
    <source>
        <dbReference type="Proteomes" id="UP000499080"/>
    </source>
</evidence>
<evidence type="ECO:0000313" key="1">
    <source>
        <dbReference type="EMBL" id="GBN73110.1"/>
    </source>
</evidence>
<proteinExistence type="predicted"/>
<protein>
    <submittedName>
        <fullName evidence="1">Uncharacterized protein</fullName>
    </submittedName>
</protein>
<comment type="caution">
    <text evidence="1">The sequence shown here is derived from an EMBL/GenBank/DDBJ whole genome shotgun (WGS) entry which is preliminary data.</text>
</comment>
<gene>
    <name evidence="1" type="ORF">AVEN_129247_1</name>
</gene>
<dbReference type="AlphaFoldDB" id="A0A4Y2RCF4"/>
<dbReference type="PANTHER" id="PTHR47326">
    <property type="entry name" value="TRANSPOSABLE ELEMENT TC3 TRANSPOSASE-LIKE PROTEIN"/>
    <property type="match status" value="1"/>
</dbReference>
<organism evidence="1 2">
    <name type="scientific">Araneus ventricosus</name>
    <name type="common">Orbweaver spider</name>
    <name type="synonym">Epeira ventricosa</name>
    <dbReference type="NCBI Taxonomy" id="182803"/>
    <lineage>
        <taxon>Eukaryota</taxon>
        <taxon>Metazoa</taxon>
        <taxon>Ecdysozoa</taxon>
        <taxon>Arthropoda</taxon>
        <taxon>Chelicerata</taxon>
        <taxon>Arachnida</taxon>
        <taxon>Araneae</taxon>
        <taxon>Araneomorphae</taxon>
        <taxon>Entelegynae</taxon>
        <taxon>Araneoidea</taxon>
        <taxon>Araneidae</taxon>
        <taxon>Araneus</taxon>
    </lineage>
</organism>
<accession>A0A4Y2RCF4</accession>
<keyword evidence="2" id="KW-1185">Reference proteome</keyword>
<dbReference type="PANTHER" id="PTHR47326:SF1">
    <property type="entry name" value="HTH PSQ-TYPE DOMAIN-CONTAINING PROTEIN"/>
    <property type="match status" value="1"/>
</dbReference>
<sequence length="167" mass="19043">MQLTKDESVDIILLAGSGTNRHEARIFNVTHRIQITHDTAAKLIMNFKDSVADASRSVRIKTATDGDEANFCVSGEVIKQNVMYWIDSDPRWMSDRKSQGAEKLMAWCGIWGDRIFDEANFCVSGEVIKQNVMYWIDSDPRWMSDRKSQGAEKLMAWCGIWGDRIFG</sequence>
<name>A0A4Y2RCF4_ARAVE</name>
<reference evidence="1 2" key="1">
    <citation type="journal article" date="2019" name="Sci. Rep.">
        <title>Orb-weaving spider Araneus ventricosus genome elucidates the spidroin gene catalogue.</title>
        <authorList>
            <person name="Kono N."/>
            <person name="Nakamura H."/>
            <person name="Ohtoshi R."/>
            <person name="Moran D.A.P."/>
            <person name="Shinohara A."/>
            <person name="Yoshida Y."/>
            <person name="Fujiwara M."/>
            <person name="Mori M."/>
            <person name="Tomita M."/>
            <person name="Arakawa K."/>
        </authorList>
    </citation>
    <scope>NUCLEOTIDE SEQUENCE [LARGE SCALE GENOMIC DNA]</scope>
</reference>
<dbReference type="EMBL" id="BGPR01016465">
    <property type="protein sequence ID" value="GBN73110.1"/>
    <property type="molecule type" value="Genomic_DNA"/>
</dbReference>
<dbReference type="Proteomes" id="UP000499080">
    <property type="component" value="Unassembled WGS sequence"/>
</dbReference>